<comment type="caution">
    <text evidence="1">The sequence shown here is derived from an EMBL/GenBank/DDBJ whole genome shotgun (WGS) entry which is preliminary data.</text>
</comment>
<evidence type="ECO:0000313" key="2">
    <source>
        <dbReference type="Proteomes" id="UP001596270"/>
    </source>
</evidence>
<name>A0ABW1TV75_9BURK</name>
<dbReference type="EMBL" id="JBHSRS010000018">
    <property type="protein sequence ID" value="MFC6281454.1"/>
    <property type="molecule type" value="Genomic_DNA"/>
</dbReference>
<organism evidence="1 2">
    <name type="scientific">Polaromonas aquatica</name>
    <dbReference type="NCBI Taxonomy" id="332657"/>
    <lineage>
        <taxon>Bacteria</taxon>
        <taxon>Pseudomonadati</taxon>
        <taxon>Pseudomonadota</taxon>
        <taxon>Betaproteobacteria</taxon>
        <taxon>Burkholderiales</taxon>
        <taxon>Comamonadaceae</taxon>
        <taxon>Polaromonas</taxon>
    </lineage>
</organism>
<sequence length="167" mass="17735">MAGAVAVCANAWSQTVLENVGLLGMSREQLEPALPGAQPVRSPRRLSSGALGFLRVPDVLLEGSHFEQTLYFAHQRLEQMDLVLLIPGAGPGTDAAATQTQAALLQSLRAKLGPELASFATSPETLPDSASWVSAGADVMLFRTGAPNRPTVRLVIRQRHLVDASEL</sequence>
<proteinExistence type="predicted"/>
<gene>
    <name evidence="1" type="ORF">ACFQND_09450</name>
</gene>
<protein>
    <submittedName>
        <fullName evidence="1">Uncharacterized protein</fullName>
    </submittedName>
</protein>
<accession>A0ABW1TV75</accession>
<evidence type="ECO:0000313" key="1">
    <source>
        <dbReference type="EMBL" id="MFC6281454.1"/>
    </source>
</evidence>
<reference evidence="2" key="1">
    <citation type="journal article" date="2019" name="Int. J. Syst. Evol. Microbiol.">
        <title>The Global Catalogue of Microorganisms (GCM) 10K type strain sequencing project: providing services to taxonomists for standard genome sequencing and annotation.</title>
        <authorList>
            <consortium name="The Broad Institute Genomics Platform"/>
            <consortium name="The Broad Institute Genome Sequencing Center for Infectious Disease"/>
            <person name="Wu L."/>
            <person name="Ma J."/>
        </authorList>
    </citation>
    <scope>NUCLEOTIDE SEQUENCE [LARGE SCALE GENOMIC DNA]</scope>
    <source>
        <strain evidence="2">CCUG 39402</strain>
    </source>
</reference>
<dbReference type="Proteomes" id="UP001596270">
    <property type="component" value="Unassembled WGS sequence"/>
</dbReference>
<keyword evidence="2" id="KW-1185">Reference proteome</keyword>